<reference evidence="4" key="1">
    <citation type="submission" date="2010-07" db="EMBL/GenBank/DDBJ databases">
        <title>The genome sequence of Gaeumannomyces graminis var. tritici strain R3-111a-1.</title>
        <authorList>
            <consortium name="The Broad Institute Genome Sequencing Platform"/>
            <person name="Ma L.-J."/>
            <person name="Dead R."/>
            <person name="Young S."/>
            <person name="Zeng Q."/>
            <person name="Koehrsen M."/>
            <person name="Alvarado L."/>
            <person name="Berlin A."/>
            <person name="Chapman S.B."/>
            <person name="Chen Z."/>
            <person name="Freedman E."/>
            <person name="Gellesch M."/>
            <person name="Goldberg J."/>
            <person name="Griggs A."/>
            <person name="Gujja S."/>
            <person name="Heilman E.R."/>
            <person name="Heiman D."/>
            <person name="Hepburn T."/>
            <person name="Howarth C."/>
            <person name="Jen D."/>
            <person name="Larson L."/>
            <person name="Mehta T."/>
            <person name="Neiman D."/>
            <person name="Pearson M."/>
            <person name="Roberts A."/>
            <person name="Saif S."/>
            <person name="Shea T."/>
            <person name="Shenoy N."/>
            <person name="Sisk P."/>
            <person name="Stolte C."/>
            <person name="Sykes S."/>
            <person name="Walk T."/>
            <person name="White J."/>
            <person name="Yandava C."/>
            <person name="Haas B."/>
            <person name="Nusbaum C."/>
            <person name="Birren B."/>
        </authorList>
    </citation>
    <scope>NUCLEOTIDE SEQUENCE [LARGE SCALE GENOMIC DNA]</scope>
    <source>
        <strain evidence="4">R3-111a-1</strain>
    </source>
</reference>
<evidence type="ECO:0000256" key="1">
    <source>
        <dbReference type="SAM" id="MobiDB-lite"/>
    </source>
</evidence>
<sequence>MTTGQIRQQQRQGTATRPRPVQSMLPISGPPAVTAPRAFTPHPRAFTPHPRTFAPHPRAFTPHPTAPRYTTAGTVYNPNMAAPVYPPVRRTNSPRWFPSRARGSPSPGIPYNQNPIPVRYPPHITTYRRDTYTPLQQNYDRAITPRLRELQGPLGNLKNPVSTLPPHLVGMTSPGPDVGGGRLAQSWRKVGPAGVDDGQHQDDEDPEFIASVNVLASQFNVKALTNLASYQNPSQRAAKKALSRARPFSDRPAASRSETLSMPQNQNPTTRAGLGAYRPPMAGYGAPGKPGPNAGYAAPGKPGPDAGYGPPGKPGPDAGYGAPGKPDAGYAAPGKPGPDVGCGAPGKPGPDARASRSLGDDYAPAGAPVPRNITAHSAARRAAFNAFLKTISPRSGPFPTRPGAPQPLTAGPPGLRKHQPFRGPGPSAPSVLQGSSDPSSPDLHIFQESGDSATSAYQSTEDSGWLSEDEGSSQDDVSKPAQDVSKPTQDVSKPAQDVPKLAQDVFKPAQDVFKPAQNVFKPAQNRFKPAQEEVYPDVIQSMIDAIVNSPQPSRAITPPVLQPPIGTSRPKPADPKTADAKMADPKKADPKMADPEAPAPAVSKPEPPPSMRLYYPFGLPSDYVPSSEPLEQFLPPRRTHAPRTREELDRHQKRVDESWYANVKSTHNALDDATLDAKKRHLFRTLGRVDLAEAMAIDGPGPADESGPNKRFSNFVVPDPWVIDDSEAGLRSFFASK</sequence>
<dbReference type="AlphaFoldDB" id="J3NTT0"/>
<name>J3NTT0_GAET3</name>
<feature type="compositionally biased region" description="Basic and acidic residues" evidence="1">
    <location>
        <begin position="571"/>
        <end position="594"/>
    </location>
</feature>
<reference evidence="3" key="4">
    <citation type="journal article" date="2015" name="G3 (Bethesda)">
        <title>Genome sequences of three phytopathogenic species of the Magnaporthaceae family of fungi.</title>
        <authorList>
            <person name="Okagaki L.H."/>
            <person name="Nunes C.C."/>
            <person name="Sailsbery J."/>
            <person name="Clay B."/>
            <person name="Brown D."/>
            <person name="John T."/>
            <person name="Oh Y."/>
            <person name="Young N."/>
            <person name="Fitzgerald M."/>
            <person name="Haas B.J."/>
            <person name="Zeng Q."/>
            <person name="Young S."/>
            <person name="Adiconis X."/>
            <person name="Fan L."/>
            <person name="Levin J.Z."/>
            <person name="Mitchell T.K."/>
            <person name="Okubara P.A."/>
            <person name="Farman M.L."/>
            <person name="Kohn L.M."/>
            <person name="Birren B."/>
            <person name="Ma L.-J."/>
            <person name="Dean R.A."/>
        </authorList>
    </citation>
    <scope>NUCLEOTIDE SEQUENCE</scope>
    <source>
        <strain evidence="3">R3-111a-1</strain>
    </source>
</reference>
<dbReference type="HOGENOM" id="CLU_376438_0_0_1"/>
<keyword evidence="4" id="KW-1185">Reference proteome</keyword>
<feature type="region of interest" description="Disordered" evidence="1">
    <location>
        <begin position="550"/>
        <end position="609"/>
    </location>
</feature>
<accession>J3NTT0</accession>
<protein>
    <submittedName>
        <fullName evidence="2 3">Uncharacterized protein</fullName>
    </submittedName>
</protein>
<evidence type="ECO:0000313" key="3">
    <source>
        <dbReference type="EnsemblFungi" id="EJT79595"/>
    </source>
</evidence>
<dbReference type="EMBL" id="GL385396">
    <property type="protein sequence ID" value="EJT79595.1"/>
    <property type="molecule type" value="Genomic_DNA"/>
</dbReference>
<feature type="compositionally biased region" description="Basic and acidic residues" evidence="1">
    <location>
        <begin position="643"/>
        <end position="652"/>
    </location>
</feature>
<feature type="compositionally biased region" description="Polar residues" evidence="1">
    <location>
        <begin position="449"/>
        <end position="462"/>
    </location>
</feature>
<organism evidence="2">
    <name type="scientific">Gaeumannomyces tritici (strain R3-111a-1)</name>
    <name type="common">Wheat and barley take-all root rot fungus</name>
    <name type="synonym">Gaeumannomyces graminis var. tritici</name>
    <dbReference type="NCBI Taxonomy" id="644352"/>
    <lineage>
        <taxon>Eukaryota</taxon>
        <taxon>Fungi</taxon>
        <taxon>Dikarya</taxon>
        <taxon>Ascomycota</taxon>
        <taxon>Pezizomycotina</taxon>
        <taxon>Sordariomycetes</taxon>
        <taxon>Sordariomycetidae</taxon>
        <taxon>Magnaporthales</taxon>
        <taxon>Magnaporthaceae</taxon>
        <taxon>Gaeumannomyces</taxon>
    </lineage>
</organism>
<evidence type="ECO:0000313" key="4">
    <source>
        <dbReference type="Proteomes" id="UP000006039"/>
    </source>
</evidence>
<dbReference type="RefSeq" id="XP_009220740.1">
    <property type="nucleotide sequence ID" value="XM_009222476.1"/>
</dbReference>
<dbReference type="EnsemblFungi" id="EJT79595">
    <property type="protein sequence ID" value="EJT79595"/>
    <property type="gene ID" value="GGTG_04679"/>
</dbReference>
<dbReference type="VEuPathDB" id="FungiDB:GGTG_04679"/>
<proteinExistence type="predicted"/>
<dbReference type="eggNOG" id="ENOG502RPKP">
    <property type="taxonomic scope" value="Eukaryota"/>
</dbReference>
<gene>
    <name evidence="3" type="primary">20345137</name>
    <name evidence="2" type="ORF">GGTG_04679</name>
</gene>
<feature type="region of interest" description="Disordered" evidence="1">
    <location>
        <begin position="626"/>
        <end position="652"/>
    </location>
</feature>
<dbReference type="GeneID" id="20345137"/>
<reference evidence="2" key="3">
    <citation type="submission" date="2010-09" db="EMBL/GenBank/DDBJ databases">
        <title>Annotation of Gaeumannomyces graminis var. tritici R3-111a-1.</title>
        <authorList>
            <consortium name="The Broad Institute Genome Sequencing Platform"/>
            <person name="Ma L.-J."/>
            <person name="Dead R."/>
            <person name="Young S.K."/>
            <person name="Zeng Q."/>
            <person name="Gargeya S."/>
            <person name="Fitzgerald M."/>
            <person name="Haas B."/>
            <person name="Abouelleil A."/>
            <person name="Alvarado L."/>
            <person name="Arachchi H.M."/>
            <person name="Berlin A."/>
            <person name="Brown A."/>
            <person name="Chapman S.B."/>
            <person name="Chen Z."/>
            <person name="Dunbar C."/>
            <person name="Freedman E."/>
            <person name="Gearin G."/>
            <person name="Gellesch M."/>
            <person name="Goldberg J."/>
            <person name="Griggs A."/>
            <person name="Gujja S."/>
            <person name="Heiman D."/>
            <person name="Howarth C."/>
            <person name="Larson L."/>
            <person name="Lui A."/>
            <person name="MacDonald P.J.P."/>
            <person name="Mehta T."/>
            <person name="Montmayeur A."/>
            <person name="Murphy C."/>
            <person name="Neiman D."/>
            <person name="Pearson M."/>
            <person name="Priest M."/>
            <person name="Roberts A."/>
            <person name="Saif S."/>
            <person name="Shea T."/>
            <person name="Shenoy N."/>
            <person name="Sisk P."/>
            <person name="Stolte C."/>
            <person name="Sykes S."/>
            <person name="Yandava C."/>
            <person name="Wortman J."/>
            <person name="Nusbaum C."/>
            <person name="Birren B."/>
        </authorList>
    </citation>
    <scope>NUCLEOTIDE SEQUENCE</scope>
    <source>
        <strain evidence="2">R3-111a-1</strain>
    </source>
</reference>
<reference evidence="3" key="5">
    <citation type="submission" date="2018-04" db="UniProtKB">
        <authorList>
            <consortium name="EnsemblFungi"/>
        </authorList>
    </citation>
    <scope>IDENTIFICATION</scope>
    <source>
        <strain evidence="3">R3-111a-1</strain>
    </source>
</reference>
<dbReference type="Proteomes" id="UP000006039">
    <property type="component" value="Unassembled WGS sequence"/>
</dbReference>
<feature type="region of interest" description="Disordered" evidence="1">
    <location>
        <begin position="1"/>
        <end position="63"/>
    </location>
</feature>
<evidence type="ECO:0000313" key="2">
    <source>
        <dbReference type="EMBL" id="EJT79595.1"/>
    </source>
</evidence>
<dbReference type="OrthoDB" id="4588713at2759"/>
<feature type="compositionally biased region" description="Polar residues" evidence="1">
    <location>
        <begin position="430"/>
        <end position="439"/>
    </location>
</feature>
<feature type="region of interest" description="Disordered" evidence="1">
    <location>
        <begin position="96"/>
        <end position="117"/>
    </location>
</feature>
<feature type="compositionally biased region" description="Low complexity" evidence="1">
    <location>
        <begin position="1"/>
        <end position="20"/>
    </location>
</feature>
<reference evidence="2" key="2">
    <citation type="submission" date="2010-07" db="EMBL/GenBank/DDBJ databases">
        <authorList>
            <consortium name="The Broad Institute Genome Sequencing Platform"/>
            <consortium name="Broad Institute Genome Sequencing Center for Infectious Disease"/>
            <person name="Ma L.-J."/>
            <person name="Dead R."/>
            <person name="Young S."/>
            <person name="Zeng Q."/>
            <person name="Koehrsen M."/>
            <person name="Alvarado L."/>
            <person name="Berlin A."/>
            <person name="Chapman S.B."/>
            <person name="Chen Z."/>
            <person name="Freedman E."/>
            <person name="Gellesch M."/>
            <person name="Goldberg J."/>
            <person name="Griggs A."/>
            <person name="Gujja S."/>
            <person name="Heilman E.R."/>
            <person name="Heiman D."/>
            <person name="Hepburn T."/>
            <person name="Howarth C."/>
            <person name="Jen D."/>
            <person name="Larson L."/>
            <person name="Mehta T."/>
            <person name="Neiman D."/>
            <person name="Pearson M."/>
            <person name="Roberts A."/>
            <person name="Saif S."/>
            <person name="Shea T."/>
            <person name="Shenoy N."/>
            <person name="Sisk P."/>
            <person name="Stolte C."/>
            <person name="Sykes S."/>
            <person name="Walk T."/>
            <person name="White J."/>
            <person name="Yandava C."/>
            <person name="Haas B."/>
            <person name="Nusbaum C."/>
            <person name="Birren B."/>
        </authorList>
    </citation>
    <scope>NUCLEOTIDE SEQUENCE</scope>
    <source>
        <strain evidence="2">R3-111a-1</strain>
    </source>
</reference>
<feature type="region of interest" description="Disordered" evidence="1">
    <location>
        <begin position="391"/>
        <end position="506"/>
    </location>
</feature>
<dbReference type="STRING" id="644352.J3NTT0"/>
<feature type="region of interest" description="Disordered" evidence="1">
    <location>
        <begin position="232"/>
        <end position="374"/>
    </location>
</feature>
<feature type="compositionally biased region" description="Low complexity" evidence="1">
    <location>
        <begin position="595"/>
        <end position="604"/>
    </location>
</feature>
<feature type="compositionally biased region" description="Polar residues" evidence="1">
    <location>
        <begin position="256"/>
        <end position="270"/>
    </location>
</feature>